<dbReference type="Proteomes" id="UP001162780">
    <property type="component" value="Chromosome"/>
</dbReference>
<evidence type="ECO:0008006" key="5">
    <source>
        <dbReference type="Google" id="ProtNLM"/>
    </source>
</evidence>
<dbReference type="Gene3D" id="1.20.120.1490">
    <property type="match status" value="1"/>
</dbReference>
<evidence type="ECO:0000256" key="2">
    <source>
        <dbReference type="SAM" id="SignalP"/>
    </source>
</evidence>
<keyword evidence="2" id="KW-0732">Signal</keyword>
<keyword evidence="4" id="KW-1185">Reference proteome</keyword>
<evidence type="ECO:0000256" key="1">
    <source>
        <dbReference type="SAM" id="MobiDB-lite"/>
    </source>
</evidence>
<dbReference type="RefSeq" id="WP_255189151.1">
    <property type="nucleotide sequence ID" value="NZ_CP113517.1"/>
</dbReference>
<protein>
    <recommendedName>
        <fullName evidence="5">LTXXQ motif family protein</fullName>
    </recommendedName>
</protein>
<sequence length="116" mass="13346">MNTKIAIIVAALALPLTVAAFPGAQPGDSEEHRAQRVERLAEKLDLNAEQKTQVTQIFQQQREKQEALRQETHQRLQAVLRPEQMTQFDELKKERHAKWKKHQGERGHLKTDAPAH</sequence>
<feature type="chain" id="PRO_5046329962" description="LTXXQ motif family protein" evidence="2">
    <location>
        <begin position="21"/>
        <end position="116"/>
    </location>
</feature>
<feature type="region of interest" description="Disordered" evidence="1">
    <location>
        <begin position="93"/>
        <end position="116"/>
    </location>
</feature>
<evidence type="ECO:0000313" key="4">
    <source>
        <dbReference type="Proteomes" id="UP001162780"/>
    </source>
</evidence>
<feature type="compositionally biased region" description="Basic and acidic residues" evidence="1">
    <location>
        <begin position="102"/>
        <end position="116"/>
    </location>
</feature>
<dbReference type="EMBL" id="CP113517">
    <property type="protein sequence ID" value="WAR44163.1"/>
    <property type="molecule type" value="Genomic_DNA"/>
</dbReference>
<name>A0ABY7GJC4_9GAMM</name>
<accession>A0ABY7GJC4</accession>
<reference evidence="3" key="1">
    <citation type="submission" date="2022-11" db="EMBL/GenBank/DDBJ databases">
        <title>Methylomonas rapida sp. nov., Carotenoid-Producing Obligate Methanotrophs with High Growth Characteristics and Biotechnological Potential.</title>
        <authorList>
            <person name="Tikhonova E.N."/>
            <person name="Suleimanov R.Z."/>
            <person name="Miroshnikov K."/>
            <person name="Oshkin I.Y."/>
            <person name="Belova S.E."/>
            <person name="Danilova O.V."/>
            <person name="Ashikhmin A."/>
            <person name="Konopkin A."/>
            <person name="But S.Y."/>
            <person name="Khmelenina V.N."/>
            <person name="Kuznetsov N."/>
            <person name="Pimenov N.V."/>
            <person name="Dedysh S.N."/>
        </authorList>
    </citation>
    <scope>NUCLEOTIDE SEQUENCE</scope>
    <source>
        <strain evidence="3">MP1</strain>
    </source>
</reference>
<feature type="signal peptide" evidence="2">
    <location>
        <begin position="1"/>
        <end position="20"/>
    </location>
</feature>
<evidence type="ECO:0000313" key="3">
    <source>
        <dbReference type="EMBL" id="WAR44163.1"/>
    </source>
</evidence>
<organism evidence="3 4">
    <name type="scientific">Methylomonas rapida</name>
    <dbReference type="NCBI Taxonomy" id="2963939"/>
    <lineage>
        <taxon>Bacteria</taxon>
        <taxon>Pseudomonadati</taxon>
        <taxon>Pseudomonadota</taxon>
        <taxon>Gammaproteobacteria</taxon>
        <taxon>Methylococcales</taxon>
        <taxon>Methylococcaceae</taxon>
        <taxon>Methylomonas</taxon>
    </lineage>
</organism>
<proteinExistence type="predicted"/>
<gene>
    <name evidence="3" type="ORF">NM686_017570</name>
</gene>